<gene>
    <name evidence="1" type="ORF">C2G38_2224436</name>
</gene>
<reference evidence="1 2" key="1">
    <citation type="submission" date="2018-06" db="EMBL/GenBank/DDBJ databases">
        <title>Comparative genomics reveals the genomic features of Rhizophagus irregularis, R. cerebriforme, R. diaphanum and Gigaspora rosea, and their symbiotic lifestyle signature.</title>
        <authorList>
            <person name="Morin E."/>
            <person name="San Clemente H."/>
            <person name="Chen E.C.H."/>
            <person name="De La Providencia I."/>
            <person name="Hainaut M."/>
            <person name="Kuo A."/>
            <person name="Kohler A."/>
            <person name="Murat C."/>
            <person name="Tang N."/>
            <person name="Roy S."/>
            <person name="Loubradou J."/>
            <person name="Henrissat B."/>
            <person name="Grigoriev I.V."/>
            <person name="Corradi N."/>
            <person name="Roux C."/>
            <person name="Martin F.M."/>
        </authorList>
    </citation>
    <scope>NUCLEOTIDE SEQUENCE [LARGE SCALE GENOMIC DNA]</scope>
    <source>
        <strain evidence="1 2">DAOM 194757</strain>
    </source>
</reference>
<dbReference type="OrthoDB" id="2445851at2759"/>
<organism evidence="1 2">
    <name type="scientific">Gigaspora rosea</name>
    <dbReference type="NCBI Taxonomy" id="44941"/>
    <lineage>
        <taxon>Eukaryota</taxon>
        <taxon>Fungi</taxon>
        <taxon>Fungi incertae sedis</taxon>
        <taxon>Mucoromycota</taxon>
        <taxon>Glomeromycotina</taxon>
        <taxon>Glomeromycetes</taxon>
        <taxon>Diversisporales</taxon>
        <taxon>Gigasporaceae</taxon>
        <taxon>Gigaspora</taxon>
    </lineage>
</organism>
<dbReference type="Proteomes" id="UP000266673">
    <property type="component" value="Unassembled WGS sequence"/>
</dbReference>
<evidence type="ECO:0000313" key="2">
    <source>
        <dbReference type="Proteomes" id="UP000266673"/>
    </source>
</evidence>
<accession>A0A397U0D3</accession>
<comment type="caution">
    <text evidence="1">The sequence shown here is derived from an EMBL/GenBank/DDBJ whole genome shotgun (WGS) entry which is preliminary data.</text>
</comment>
<evidence type="ECO:0000313" key="1">
    <source>
        <dbReference type="EMBL" id="RIB03650.1"/>
    </source>
</evidence>
<sequence>MNILNKHAKLEIKTIGTFEPSLPLFKILKVSKSQPFSEQEQQTERMFKSTLKDTLGKSVEPVLFNSNTIDFNYSLGEFFNHLTKPIFFYRIHANYYLTNGVLKNPNLAYEQGINYGQIASQAWNIFHAEEERKEVEVPVADKQIAKAPKNANDQVTKKGTFDELSAGLLLQKLYRQDPVIGFNNFELTRILSSRELFW</sequence>
<dbReference type="EMBL" id="QKWP01002351">
    <property type="protein sequence ID" value="RIB03650.1"/>
    <property type="molecule type" value="Genomic_DNA"/>
</dbReference>
<name>A0A397U0D3_9GLOM</name>
<proteinExistence type="predicted"/>
<keyword evidence="2" id="KW-1185">Reference proteome</keyword>
<dbReference type="AlphaFoldDB" id="A0A397U0D3"/>
<protein>
    <submittedName>
        <fullName evidence="1">Uncharacterized protein</fullName>
    </submittedName>
</protein>